<evidence type="ECO:0000313" key="1">
    <source>
        <dbReference type="EMBL" id="MBD2608954.1"/>
    </source>
</evidence>
<dbReference type="PANTHER" id="PTHR39550:SF1">
    <property type="entry name" value="SLL0658 PROTEIN"/>
    <property type="match status" value="1"/>
</dbReference>
<organism evidence="1 2">
    <name type="scientific">Scytonema hofmannii FACHB-248</name>
    <dbReference type="NCBI Taxonomy" id="1842502"/>
    <lineage>
        <taxon>Bacteria</taxon>
        <taxon>Bacillati</taxon>
        <taxon>Cyanobacteriota</taxon>
        <taxon>Cyanophyceae</taxon>
        <taxon>Nostocales</taxon>
        <taxon>Scytonemataceae</taxon>
        <taxon>Scytonema</taxon>
    </lineage>
</organism>
<dbReference type="InterPro" id="IPR021799">
    <property type="entry name" value="PIN-like_prokaryotic"/>
</dbReference>
<proteinExistence type="predicted"/>
<keyword evidence="2" id="KW-1185">Reference proteome</keyword>
<protein>
    <submittedName>
        <fullName evidence="1">DUF3368 domain-containing protein</fullName>
    </submittedName>
</protein>
<reference evidence="1 2" key="1">
    <citation type="journal article" date="2020" name="ISME J.">
        <title>Comparative genomics reveals insights into cyanobacterial evolution and habitat adaptation.</title>
        <authorList>
            <person name="Chen M.Y."/>
            <person name="Teng W.K."/>
            <person name="Zhao L."/>
            <person name="Hu C.X."/>
            <person name="Zhou Y.K."/>
            <person name="Han B.P."/>
            <person name="Song L.R."/>
            <person name="Shu W.S."/>
        </authorList>
    </citation>
    <scope>NUCLEOTIDE SEQUENCE [LARGE SCALE GENOMIC DNA]</scope>
    <source>
        <strain evidence="1 2">FACHB-248</strain>
    </source>
</reference>
<dbReference type="Pfam" id="PF11848">
    <property type="entry name" value="DUF3368"/>
    <property type="match status" value="1"/>
</dbReference>
<dbReference type="RefSeq" id="WP_029636415.1">
    <property type="nucleotide sequence ID" value="NZ_JACJTA010000117.1"/>
</dbReference>
<dbReference type="Proteomes" id="UP000660380">
    <property type="component" value="Unassembled WGS sequence"/>
</dbReference>
<sequence>MLETNIIVINTAPLISIIAAIGDLRILQSLYTQVLVPFEVCQEILAGGASGFAVSEFEDADWLQKSQIPLTHIYPFLLNSLDLGEASVIQLALNENIQTVCIDEAAGRRVARLSGLSVTGTIGILLRGHREGYPIDIKQAIDRMIVRGIRLSETIINFALQQTGEIDP</sequence>
<gene>
    <name evidence="1" type="ORF">H6G81_31650</name>
</gene>
<dbReference type="PANTHER" id="PTHR39550">
    <property type="entry name" value="SLL0658 PROTEIN"/>
    <property type="match status" value="1"/>
</dbReference>
<name>A0ABR8H0B5_9CYAN</name>
<evidence type="ECO:0000313" key="2">
    <source>
        <dbReference type="Proteomes" id="UP000660380"/>
    </source>
</evidence>
<accession>A0ABR8H0B5</accession>
<dbReference type="EMBL" id="JACJTA010000117">
    <property type="protein sequence ID" value="MBD2608954.1"/>
    <property type="molecule type" value="Genomic_DNA"/>
</dbReference>
<comment type="caution">
    <text evidence="1">The sequence shown here is derived from an EMBL/GenBank/DDBJ whole genome shotgun (WGS) entry which is preliminary data.</text>
</comment>